<dbReference type="InterPro" id="IPR008717">
    <property type="entry name" value="Noggin"/>
</dbReference>
<evidence type="ECO:0000256" key="3">
    <source>
        <dbReference type="ARBA" id="ARBA00022473"/>
    </source>
</evidence>
<dbReference type="GO" id="GO:0030514">
    <property type="term" value="P:negative regulation of BMP signaling pathway"/>
    <property type="evidence" value="ECO:0007669"/>
    <property type="project" value="InterPro"/>
</dbReference>
<dbReference type="Gene3D" id="2.10.90.10">
    <property type="entry name" value="Cystine-knot cytokines"/>
    <property type="match status" value="1"/>
</dbReference>
<keyword evidence="6" id="KW-0891">Chondrogenesis</keyword>
<dbReference type="Gene3D" id="1.10.287.520">
    <property type="entry name" value="Helix hairpin bin"/>
    <property type="match status" value="1"/>
</dbReference>
<dbReference type="GO" id="GO:0009953">
    <property type="term" value="P:dorsal/ventral pattern formation"/>
    <property type="evidence" value="ECO:0007669"/>
    <property type="project" value="TreeGrafter"/>
</dbReference>
<comment type="subcellular location">
    <subcellularLocation>
        <location evidence="1">Secreted</location>
    </subcellularLocation>
</comment>
<evidence type="ECO:0000256" key="6">
    <source>
        <dbReference type="ARBA" id="ARBA00023188"/>
    </source>
</evidence>
<feature type="chain" id="PRO_5018712129" description="Noggin" evidence="7">
    <location>
        <begin position="26"/>
        <end position="284"/>
    </location>
</feature>
<evidence type="ECO:0000256" key="7">
    <source>
        <dbReference type="SAM" id="SignalP"/>
    </source>
</evidence>
<evidence type="ECO:0008006" key="10">
    <source>
        <dbReference type="Google" id="ProtNLM"/>
    </source>
</evidence>
<dbReference type="Pfam" id="PF05806">
    <property type="entry name" value="Noggin"/>
    <property type="match status" value="1"/>
</dbReference>
<reference evidence="8" key="2">
    <citation type="submission" date="2025-09" db="UniProtKB">
        <authorList>
            <consortium name="Ensembl"/>
        </authorList>
    </citation>
    <scope>IDENTIFICATION</scope>
</reference>
<dbReference type="PANTHER" id="PTHR10494">
    <property type="entry name" value="BONE MORPHOGENETIC PROTEIN INHIBITOR, NOGGIN"/>
    <property type="match status" value="1"/>
</dbReference>
<dbReference type="GO" id="GO:0051216">
    <property type="term" value="P:cartilage development"/>
    <property type="evidence" value="ECO:0007669"/>
    <property type="project" value="UniProtKB-KW"/>
</dbReference>
<dbReference type="AlphaFoldDB" id="A0A3Q3IPW8"/>
<keyword evidence="3" id="KW-0217">Developmental protein</keyword>
<dbReference type="Ensembl" id="ENSMALT00000002597.1">
    <property type="protein sequence ID" value="ENSMALP00000002526.1"/>
    <property type="gene ID" value="ENSMALG00000001902.1"/>
</dbReference>
<keyword evidence="9" id="KW-1185">Reference proteome</keyword>
<dbReference type="STRING" id="43700.ENSMALP00000002526"/>
<dbReference type="GO" id="GO:0001649">
    <property type="term" value="P:osteoblast differentiation"/>
    <property type="evidence" value="ECO:0007669"/>
    <property type="project" value="TreeGrafter"/>
</dbReference>
<evidence type="ECO:0000313" key="8">
    <source>
        <dbReference type="Ensembl" id="ENSMALP00000002526.1"/>
    </source>
</evidence>
<feature type="signal peptide" evidence="7">
    <location>
        <begin position="1"/>
        <end position="25"/>
    </location>
</feature>
<evidence type="ECO:0000313" key="9">
    <source>
        <dbReference type="Proteomes" id="UP000261600"/>
    </source>
</evidence>
<sequence>NWLPSFNFVGLCHIFVSLLLDGSAAFISNVSTQTRPPNVTVWDSPFIQLRARLPSYSQPIRPYNLLTSAEDYHYLPKLRHRRPSLLLHLLGSSFDPFWMSIDQPSDASGVYSRGRPLPVKSLNYTTFKENLSSSPELREAAAHRHQKLEKEAAELDLSSLPLDVARAVRDWLVHSATCELHYQWVDLGPAFWPRWLRQTDCERSGAVQSCSFPSGMECVRAQTTHLKILAWQCFEIRDGGDGSRAIKSERSDGNTEVGTKEAANRCLWRKVPYPVVTACSCSCK</sequence>
<reference evidence="8" key="1">
    <citation type="submission" date="2025-08" db="UniProtKB">
        <authorList>
            <consortium name="Ensembl"/>
        </authorList>
    </citation>
    <scope>IDENTIFICATION</scope>
</reference>
<evidence type="ECO:0000256" key="4">
    <source>
        <dbReference type="ARBA" id="ARBA00022525"/>
    </source>
</evidence>
<dbReference type="PANTHER" id="PTHR10494:SF6">
    <property type="entry name" value="NOGGIN"/>
    <property type="match status" value="1"/>
</dbReference>
<dbReference type="GO" id="GO:0045596">
    <property type="term" value="P:negative regulation of cell differentiation"/>
    <property type="evidence" value="ECO:0007669"/>
    <property type="project" value="InterPro"/>
</dbReference>
<accession>A0A3Q3IPW8</accession>
<protein>
    <recommendedName>
        <fullName evidence="10">Noggin</fullName>
    </recommendedName>
</protein>
<proteinExistence type="inferred from homology"/>
<dbReference type="GO" id="GO:0005615">
    <property type="term" value="C:extracellular space"/>
    <property type="evidence" value="ECO:0007669"/>
    <property type="project" value="TreeGrafter"/>
</dbReference>
<evidence type="ECO:0000256" key="1">
    <source>
        <dbReference type="ARBA" id="ARBA00004613"/>
    </source>
</evidence>
<keyword evidence="5 7" id="KW-0732">Signal</keyword>
<evidence type="ECO:0000256" key="5">
    <source>
        <dbReference type="ARBA" id="ARBA00022729"/>
    </source>
</evidence>
<keyword evidence="4" id="KW-0964">Secreted</keyword>
<name>A0A3Q3IPW8_MONAL</name>
<dbReference type="InterPro" id="IPR029034">
    <property type="entry name" value="Cystine-knot_cytokine"/>
</dbReference>
<organism evidence="8 9">
    <name type="scientific">Monopterus albus</name>
    <name type="common">Swamp eel</name>
    <dbReference type="NCBI Taxonomy" id="43700"/>
    <lineage>
        <taxon>Eukaryota</taxon>
        <taxon>Metazoa</taxon>
        <taxon>Chordata</taxon>
        <taxon>Craniata</taxon>
        <taxon>Vertebrata</taxon>
        <taxon>Euteleostomi</taxon>
        <taxon>Actinopterygii</taxon>
        <taxon>Neopterygii</taxon>
        <taxon>Teleostei</taxon>
        <taxon>Neoteleostei</taxon>
        <taxon>Acanthomorphata</taxon>
        <taxon>Anabantaria</taxon>
        <taxon>Synbranchiformes</taxon>
        <taxon>Synbranchidae</taxon>
        <taxon>Monopterus</taxon>
    </lineage>
</organism>
<dbReference type="Proteomes" id="UP000261600">
    <property type="component" value="Unplaced"/>
</dbReference>
<comment type="similarity">
    <text evidence="2">Belongs to the noggin family.</text>
</comment>
<evidence type="ECO:0000256" key="2">
    <source>
        <dbReference type="ARBA" id="ARBA00007480"/>
    </source>
</evidence>
<dbReference type="SUPFAM" id="SSF57501">
    <property type="entry name" value="Cystine-knot cytokines"/>
    <property type="match status" value="1"/>
</dbReference>